<evidence type="ECO:0008006" key="3">
    <source>
        <dbReference type="Google" id="ProtNLM"/>
    </source>
</evidence>
<dbReference type="GO" id="GO:0033926">
    <property type="term" value="F:endo-alpha-N-acetylgalactosaminidase activity"/>
    <property type="evidence" value="ECO:0007669"/>
    <property type="project" value="InterPro"/>
</dbReference>
<dbReference type="Proteomes" id="UP000886723">
    <property type="component" value="Unassembled WGS sequence"/>
</dbReference>
<reference evidence="1" key="2">
    <citation type="journal article" date="2021" name="PeerJ">
        <title>Extensive microbial diversity within the chicken gut microbiome revealed by metagenomics and culture.</title>
        <authorList>
            <person name="Gilroy R."/>
            <person name="Ravi A."/>
            <person name="Getino M."/>
            <person name="Pursley I."/>
            <person name="Horton D.L."/>
            <person name="Alikhan N.F."/>
            <person name="Baker D."/>
            <person name="Gharbi K."/>
            <person name="Hall N."/>
            <person name="Watson M."/>
            <person name="Adriaenssens E.M."/>
            <person name="Foster-Nyarko E."/>
            <person name="Jarju S."/>
            <person name="Secka A."/>
            <person name="Antonio M."/>
            <person name="Oren A."/>
            <person name="Chaudhuri R.R."/>
            <person name="La Ragione R."/>
            <person name="Hildebrand F."/>
            <person name="Pallen M.J."/>
        </authorList>
    </citation>
    <scope>NUCLEOTIDE SEQUENCE</scope>
    <source>
        <strain evidence="1">ChiBcec2-4451</strain>
    </source>
</reference>
<organism evidence="1 2">
    <name type="scientific">Candidatus Pullilachnospira stercoravium</name>
    <dbReference type="NCBI Taxonomy" id="2840913"/>
    <lineage>
        <taxon>Bacteria</taxon>
        <taxon>Bacillati</taxon>
        <taxon>Bacillota</taxon>
        <taxon>Clostridia</taxon>
        <taxon>Lachnospirales</taxon>
        <taxon>Lachnospiraceae</taxon>
        <taxon>Lachnospiraceae incertae sedis</taxon>
        <taxon>Candidatus Pullilachnospira</taxon>
    </lineage>
</organism>
<dbReference type="CDD" id="cd14244">
    <property type="entry name" value="GH_101_like"/>
    <property type="match status" value="1"/>
</dbReference>
<gene>
    <name evidence="1" type="ORF">IAA63_09725</name>
</gene>
<evidence type="ECO:0000313" key="2">
    <source>
        <dbReference type="Proteomes" id="UP000886723"/>
    </source>
</evidence>
<dbReference type="Pfam" id="PF18952">
    <property type="entry name" value="DUF5696"/>
    <property type="match status" value="1"/>
</dbReference>
<comment type="caution">
    <text evidence="1">The sequence shown here is derived from an EMBL/GenBank/DDBJ whole genome shotgun (WGS) entry which is preliminary data.</text>
</comment>
<dbReference type="InterPro" id="IPR043751">
    <property type="entry name" value="DUF5696"/>
</dbReference>
<evidence type="ECO:0000313" key="1">
    <source>
        <dbReference type="EMBL" id="HIV13401.1"/>
    </source>
</evidence>
<dbReference type="Gene3D" id="3.20.20.80">
    <property type="entry name" value="Glycosidases"/>
    <property type="match status" value="1"/>
</dbReference>
<dbReference type="InterPro" id="IPR025706">
    <property type="entry name" value="Endoa_GalNAc"/>
</dbReference>
<protein>
    <recommendedName>
        <fullName evidence="3">Endo-alpha-N-acetylgalactosaminidase glycoside hydrolase</fullName>
    </recommendedName>
</protein>
<dbReference type="EMBL" id="DVON01000202">
    <property type="protein sequence ID" value="HIV13401.1"/>
    <property type="molecule type" value="Genomic_DNA"/>
</dbReference>
<sequence>MNKIKKNGMEIQFDEKTLAFSFKKEGQAVWTWEADYAPYMECGNEKLYFRDALEISHEPFRSGVGEGILSTYSGFKKEGKIVPYKFQTIVWVEGATGDVYCEWIPIQEEDLDVKKVFWPAPMEFGEKRDDWYTLLTHQQGMLIPNTWEVELDPPSFEGLFGTAGAYMPWFAQVRGKEGYLAVCVTPWNAGYQAEHPAGGPYTRVSMRFEPSLGRMDYRRIVKYTFLNNCDYNDICKAYRDYVNEQGRLRTLEEKAVKNPSVNDLIGCAFLHKGIKTFVQPDSDFYDPEDPEKNNHLTTFAQREEEIRKFHDMGVEKLYLHLDGWAEPGYDNRHPDFGPACEAAGGWEGMKSLADTIHECGYLFGIHDQYRDYYLSAPSFDENFACQLPDGTIPQHQRWAGGPQAYLCATQAPYYVKRNFEELSKHGIKLDCAYLDVFTCNEGDECANPLHRMTRRDCYEYRGRCFEYLLKNGILPSSEEVNDWAVESQVFCHYAPYDFMMRVPGTPKQAIPVPLYNLVYHDCVIQPWMMEKVSEEEDYMLYALLNGGAPYLERDAAYPNIDGAFQGGVEMESEESIRRSKVVADLHEKVAKREMVRHEFVGGDPQIQKTTFADGTSVLADFRNQTYEITQE</sequence>
<name>A0A9D1NW23_9FIRM</name>
<proteinExistence type="predicted"/>
<reference evidence="1" key="1">
    <citation type="submission" date="2020-10" db="EMBL/GenBank/DDBJ databases">
        <authorList>
            <person name="Gilroy R."/>
        </authorList>
    </citation>
    <scope>NUCLEOTIDE SEQUENCE</scope>
    <source>
        <strain evidence="1">ChiBcec2-4451</strain>
    </source>
</reference>
<dbReference type="AlphaFoldDB" id="A0A9D1NW23"/>
<accession>A0A9D1NW23</accession>